<dbReference type="PANTHER" id="PTHR36195:SF4">
    <property type="entry name" value="DOMAIN PROTEIN, PUTATIVE (AFU_ORTHOLOGUE AFUA_5G01990)-RELATED"/>
    <property type="match status" value="1"/>
</dbReference>
<dbReference type="Proteomes" id="UP000023758">
    <property type="component" value="Unassembled WGS sequence"/>
</dbReference>
<protein>
    <recommendedName>
        <fullName evidence="2">BYS1 domain-containing protein</fullName>
    </recommendedName>
</protein>
<evidence type="ECO:0008006" key="2">
    <source>
        <dbReference type="Google" id="ProtNLM"/>
    </source>
</evidence>
<dbReference type="OrthoDB" id="3682664at2759"/>
<gene>
    <name evidence="1" type="ORF">H103_07467</name>
</gene>
<dbReference type="AlphaFoldDB" id="A0A022VSI0"/>
<dbReference type="PANTHER" id="PTHR36195">
    <property type="entry name" value="DOMAIN PROTEIN, PUTATIVE (AFU_ORTHOLOGUE AFUA_5G01990)-RELATED-RELATED"/>
    <property type="match status" value="1"/>
</dbReference>
<dbReference type="HOGENOM" id="CLU_083650_1_1_1"/>
<organism evidence="1">
    <name type="scientific">Trichophyton rubrum CBS 288.86</name>
    <dbReference type="NCBI Taxonomy" id="1215330"/>
    <lineage>
        <taxon>Eukaryota</taxon>
        <taxon>Fungi</taxon>
        <taxon>Dikarya</taxon>
        <taxon>Ascomycota</taxon>
        <taxon>Pezizomycotina</taxon>
        <taxon>Eurotiomycetes</taxon>
        <taxon>Eurotiomycetidae</taxon>
        <taxon>Onygenales</taxon>
        <taxon>Arthrodermataceae</taxon>
        <taxon>Trichophyton</taxon>
    </lineage>
</organism>
<sequence length="226" mass="24271">MDCRGVKKQSKTSIAIHSSHGIAHERYKYAVQFPMINPLSPSSAPTSHIQATTASFSKPLPNISFKMQFKAIALTAIAAITPFTAAVGHAIVENHCDNNAYLWSVGGSVGPQQTITPGHTYSEQFRYDPVSGGIALKITRVQNGIYNGSPQTIFAYTLTDTNTFYDLSDVFGDAFAGTSGLLVSTSNPDCPDIWWPNGVPPAGQKFTSACQRDADITLTLCAQPPK</sequence>
<reference evidence="1" key="1">
    <citation type="submission" date="2014-02" db="EMBL/GenBank/DDBJ databases">
        <title>The Genome Sequence of Trichophyton rubrum (morphotype fischeri) CBS 288.86.</title>
        <authorList>
            <consortium name="The Broad Institute Genomics Platform"/>
            <person name="Cuomo C.A."/>
            <person name="White T.C."/>
            <person name="Graser Y."/>
            <person name="Martinez-Rossi N."/>
            <person name="Heitman J."/>
            <person name="Young S.K."/>
            <person name="Zeng Q."/>
            <person name="Gargeya S."/>
            <person name="Abouelleil A."/>
            <person name="Alvarado L."/>
            <person name="Chapman S.B."/>
            <person name="Gainer-Dewar J."/>
            <person name="Goldberg J."/>
            <person name="Griggs A."/>
            <person name="Gujja S."/>
            <person name="Hansen M."/>
            <person name="Howarth C."/>
            <person name="Imamovic A."/>
            <person name="Larimer J."/>
            <person name="Martinez D."/>
            <person name="Murphy C."/>
            <person name="Pearson M.D."/>
            <person name="Persinoti G."/>
            <person name="Poon T."/>
            <person name="Priest M."/>
            <person name="Roberts A.D."/>
            <person name="Saif S."/>
            <person name="Shea T.D."/>
            <person name="Sykes S.N."/>
            <person name="Wortman J."/>
            <person name="Nusbaum C."/>
            <person name="Birren B."/>
        </authorList>
    </citation>
    <scope>NUCLEOTIDE SEQUENCE [LARGE SCALE GENOMIC DNA]</scope>
    <source>
        <strain evidence="1">CBS 288.86</strain>
    </source>
</reference>
<name>A0A022VSI0_TRIRU</name>
<accession>A0A022VSI0</accession>
<dbReference type="EMBL" id="KK207915">
    <property type="protein sequence ID" value="EZF48899.1"/>
    <property type="molecule type" value="Genomic_DNA"/>
</dbReference>
<dbReference type="InterPro" id="IPR006771">
    <property type="entry name" value="CetA-like"/>
</dbReference>
<evidence type="ECO:0000313" key="1">
    <source>
        <dbReference type="EMBL" id="EZF48899.1"/>
    </source>
</evidence>
<proteinExistence type="predicted"/>
<dbReference type="Pfam" id="PF04681">
    <property type="entry name" value="Bys1"/>
    <property type="match status" value="1"/>
</dbReference>